<protein>
    <submittedName>
        <fullName evidence="3">DUF448 domain-containing protein</fullName>
    </submittedName>
</protein>
<dbReference type="Gene3D" id="3.30.1230.10">
    <property type="entry name" value="YlxR-like"/>
    <property type="match status" value="1"/>
</dbReference>
<organism evidence="3 4">
    <name type="scientific">Sphingomonas baiyangensis</name>
    <dbReference type="NCBI Taxonomy" id="2572576"/>
    <lineage>
        <taxon>Bacteria</taxon>
        <taxon>Pseudomonadati</taxon>
        <taxon>Pseudomonadota</taxon>
        <taxon>Alphaproteobacteria</taxon>
        <taxon>Sphingomonadales</taxon>
        <taxon>Sphingomonadaceae</taxon>
        <taxon>Sphingomonas</taxon>
    </lineage>
</organism>
<name>A0A4U1L480_9SPHN</name>
<evidence type="ECO:0000256" key="1">
    <source>
        <dbReference type="SAM" id="MobiDB-lite"/>
    </source>
</evidence>
<evidence type="ECO:0000313" key="3">
    <source>
        <dbReference type="EMBL" id="TKD51727.1"/>
    </source>
</evidence>
<reference evidence="3 4" key="1">
    <citation type="submission" date="2019-04" db="EMBL/GenBank/DDBJ databases">
        <authorList>
            <person name="Yang Y."/>
            <person name="Wei D."/>
        </authorList>
    </citation>
    <scope>NUCLEOTIDE SEQUENCE [LARGE SCALE GENOMIC DNA]</scope>
    <source>
        <strain evidence="3 4">L-1-4w-11</strain>
    </source>
</reference>
<dbReference type="Gene3D" id="3.30.1330.30">
    <property type="match status" value="1"/>
</dbReference>
<dbReference type="Pfam" id="PF04296">
    <property type="entry name" value="YlxR"/>
    <property type="match status" value="1"/>
</dbReference>
<dbReference type="InterPro" id="IPR037465">
    <property type="entry name" value="YlxR"/>
</dbReference>
<dbReference type="OrthoDB" id="9799836at2"/>
<evidence type="ECO:0000313" key="4">
    <source>
        <dbReference type="Proteomes" id="UP000309138"/>
    </source>
</evidence>
<dbReference type="SUPFAM" id="SSF55315">
    <property type="entry name" value="L30e-like"/>
    <property type="match status" value="1"/>
</dbReference>
<gene>
    <name evidence="3" type="ORF">FBR43_13895</name>
</gene>
<dbReference type="EMBL" id="SWKR01000002">
    <property type="protein sequence ID" value="TKD51727.1"/>
    <property type="molecule type" value="Genomic_DNA"/>
</dbReference>
<feature type="compositionally biased region" description="Basic and acidic residues" evidence="1">
    <location>
        <begin position="1"/>
        <end position="22"/>
    </location>
</feature>
<dbReference type="PANTHER" id="PTHR34215:SF1">
    <property type="entry name" value="YLXR DOMAIN-CONTAINING PROTEIN"/>
    <property type="match status" value="1"/>
</dbReference>
<dbReference type="InterPro" id="IPR007393">
    <property type="entry name" value="YlxR_dom"/>
</dbReference>
<dbReference type="PANTHER" id="PTHR34215">
    <property type="entry name" value="BLL0784 PROTEIN"/>
    <property type="match status" value="1"/>
</dbReference>
<comment type="caution">
    <text evidence="3">The sequence shown here is derived from an EMBL/GenBank/DDBJ whole genome shotgun (WGS) entry which is preliminary data.</text>
</comment>
<proteinExistence type="predicted"/>
<dbReference type="Proteomes" id="UP000309138">
    <property type="component" value="Unassembled WGS sequence"/>
</dbReference>
<evidence type="ECO:0000259" key="2">
    <source>
        <dbReference type="Pfam" id="PF04296"/>
    </source>
</evidence>
<feature type="domain" description="YlxR" evidence="2">
    <location>
        <begin position="30"/>
        <end position="96"/>
    </location>
</feature>
<dbReference type="AlphaFoldDB" id="A0A4U1L480"/>
<dbReference type="InterPro" id="IPR029064">
    <property type="entry name" value="Ribosomal_eL30-like_sf"/>
</dbReference>
<dbReference type="InterPro" id="IPR035931">
    <property type="entry name" value="YlxR-like_sf"/>
</dbReference>
<sequence>MRNQDNDRADVTAEQPRPERRGPATAEPIRTCVLSREEAPRAGLIRLALAPDGSVHPDVRAKAPGRGGWIGVDRATLEAAIAKGRLRGGLARAFRTGEFTLPDDLPQRIEDQLRRAALDRLGLEAKAGHLLTGSDKIAEAARAGRLHLLLHAADAGDDGSRKLAQAWRVGSDREGSDLKGMTLPVQRTILSLALGRENVVHAGLIDARAAKRVSDALVRWLRFIGPDSAPMPCETGSQGASAFNDDARGPAGTNEGFEVTG</sequence>
<keyword evidence="4" id="KW-1185">Reference proteome</keyword>
<dbReference type="SUPFAM" id="SSF64376">
    <property type="entry name" value="YlxR-like"/>
    <property type="match status" value="1"/>
</dbReference>
<feature type="region of interest" description="Disordered" evidence="1">
    <location>
        <begin position="232"/>
        <end position="261"/>
    </location>
</feature>
<feature type="region of interest" description="Disordered" evidence="1">
    <location>
        <begin position="1"/>
        <end position="28"/>
    </location>
</feature>
<accession>A0A4U1L480</accession>